<reference evidence="9" key="2">
    <citation type="submission" date="2016-02" db="EMBL/GenBank/DDBJ databases">
        <title>The draft genome sequence of the rumen methanogen Methanobrevibacter olleyae YLM1.</title>
        <authorList>
            <consortium name="New Zealand Agricultural Greenhouse Gas Research Centre/Pastoral Greenhouse Gas Research Consortium"/>
            <person name="Kelly W.J."/>
            <person name="Li D."/>
            <person name="Lambie S.C."/>
            <person name="Attwood G.T."/>
            <person name="Altermann E."/>
            <person name="Leahy S.C."/>
        </authorList>
    </citation>
    <scope>NUCLEOTIDE SEQUENCE [LARGE SCALE GENOMIC DNA]</scope>
    <source>
        <strain evidence="9">YLM1</strain>
    </source>
</reference>
<evidence type="ECO:0000256" key="3">
    <source>
        <dbReference type="ARBA" id="ARBA00022722"/>
    </source>
</evidence>
<dbReference type="InterPro" id="IPR002730">
    <property type="entry name" value="Rpp29/RNP1"/>
</dbReference>
<gene>
    <name evidence="6" type="primary">rnp1</name>
    <name evidence="8" type="ORF">SAMN02910297_01360</name>
    <name evidence="7" type="ORF">YLM1_0446</name>
</gene>
<keyword evidence="4 6" id="KW-0255">Endonuclease</keyword>
<keyword evidence="9" id="KW-1185">Reference proteome</keyword>
<reference evidence="10" key="4">
    <citation type="submission" date="2016-10" db="EMBL/GenBank/DDBJ databases">
        <authorList>
            <person name="Varghese N."/>
        </authorList>
    </citation>
    <scope>NUCLEOTIDE SEQUENCE [LARGE SCALE GENOMIC DNA]</scope>
    <source>
        <strain evidence="10">DSM 16632</strain>
    </source>
</reference>
<comment type="subunit">
    <text evidence="6">Consists of a catalytic RNA component and at least 4-5 protein subunits.</text>
</comment>
<dbReference type="OrthoDB" id="39019at2157"/>
<dbReference type="InterPro" id="IPR023534">
    <property type="entry name" value="Rof/RNase_P-like"/>
</dbReference>
<comment type="similarity">
    <text evidence="6">Belongs to the eukaryotic/archaeal RNase P protein component 1 family.</text>
</comment>
<comment type="function">
    <text evidence="6">Part of ribonuclease P, a protein complex that generates mature tRNA molecules by cleaving their 5'-ends.</text>
</comment>
<dbReference type="GO" id="GO:0003723">
    <property type="term" value="F:RNA binding"/>
    <property type="evidence" value="ECO:0007669"/>
    <property type="project" value="InterPro"/>
</dbReference>
<keyword evidence="1 6" id="KW-0963">Cytoplasm</keyword>
<keyword evidence="2 6" id="KW-0819">tRNA processing</keyword>
<dbReference type="GeneID" id="28488745"/>
<evidence type="ECO:0000313" key="10">
    <source>
        <dbReference type="Proteomes" id="UP000183442"/>
    </source>
</evidence>
<name>A0A126QXW7_METOL</name>
<comment type="catalytic activity">
    <reaction evidence="6">
        <text>Endonucleolytic cleavage of RNA, removing 5'-extranucleotides from tRNA precursor.</text>
        <dbReference type="EC" id="3.1.26.5"/>
    </reaction>
</comment>
<keyword evidence="5 6" id="KW-0378">Hydrolase</keyword>
<dbReference type="EC" id="3.1.26.5" evidence="6"/>
<dbReference type="GO" id="GO:0005737">
    <property type="term" value="C:cytoplasm"/>
    <property type="evidence" value="ECO:0007669"/>
    <property type="project" value="UniProtKB-SubCell"/>
</dbReference>
<reference evidence="8" key="3">
    <citation type="submission" date="2016-10" db="EMBL/GenBank/DDBJ databases">
        <authorList>
            <person name="de Groot N.N."/>
        </authorList>
    </citation>
    <scope>NUCLEOTIDE SEQUENCE [LARGE SCALE GENOMIC DNA]</scope>
    <source>
        <strain evidence="8">DSM 16632</strain>
    </source>
</reference>
<evidence type="ECO:0000256" key="2">
    <source>
        <dbReference type="ARBA" id="ARBA00022694"/>
    </source>
</evidence>
<dbReference type="Pfam" id="PF01868">
    <property type="entry name" value="RNase_P-MRP_p29"/>
    <property type="match status" value="1"/>
</dbReference>
<dbReference type="SUPFAM" id="SSF101744">
    <property type="entry name" value="Rof/RNase P subunit-like"/>
    <property type="match status" value="1"/>
</dbReference>
<dbReference type="InterPro" id="IPR023538">
    <property type="entry name" value="RNP1"/>
</dbReference>
<protein>
    <recommendedName>
        <fullName evidence="6">Ribonuclease P protein component 1</fullName>
        <shortName evidence="6">RNase P component 1</shortName>
        <ecNumber evidence="6">3.1.26.5</ecNumber>
    </recommendedName>
    <alternativeName>
        <fullName evidence="6">Rpp29</fullName>
    </alternativeName>
</protein>
<dbReference type="EMBL" id="FOTL01000023">
    <property type="protein sequence ID" value="SFL62516.1"/>
    <property type="molecule type" value="Genomic_DNA"/>
</dbReference>
<evidence type="ECO:0000256" key="1">
    <source>
        <dbReference type="ARBA" id="ARBA00022490"/>
    </source>
</evidence>
<dbReference type="Proteomes" id="UP000183442">
    <property type="component" value="Unassembled WGS sequence"/>
</dbReference>
<dbReference type="KEGG" id="mol:YLM1_0446"/>
<reference evidence="7 9" key="1">
    <citation type="journal article" date="2016" name="Genome Announc.">
        <title>Draft Genome Sequence of the Rumen Methanogen Methanobrevibacter olleyae YLM1.</title>
        <authorList>
            <person name="Kelly W.J."/>
            <person name="Li D."/>
            <person name="Lambie S.C."/>
            <person name="Cox F."/>
            <person name="Attwood G.T."/>
            <person name="Altermann E."/>
            <person name="Leahy S.C."/>
        </authorList>
    </citation>
    <scope>NUCLEOTIDE SEQUENCE [LARGE SCALE GENOMIC DNA]</scope>
    <source>
        <strain evidence="7 9">YLM1</strain>
    </source>
</reference>
<keyword evidence="3 6" id="KW-0540">Nuclease</keyword>
<dbReference type="SMART" id="SM00538">
    <property type="entry name" value="POP4"/>
    <property type="match status" value="1"/>
</dbReference>
<dbReference type="InterPro" id="IPR036980">
    <property type="entry name" value="RNase_P/MRP_Rpp29_sf"/>
</dbReference>
<dbReference type="Gene3D" id="2.30.30.210">
    <property type="entry name" value="Ribonuclease P/MRP, subunit p29"/>
    <property type="match status" value="1"/>
</dbReference>
<evidence type="ECO:0000313" key="9">
    <source>
        <dbReference type="Proteomes" id="UP000066376"/>
    </source>
</evidence>
<evidence type="ECO:0000256" key="5">
    <source>
        <dbReference type="ARBA" id="ARBA00022801"/>
    </source>
</evidence>
<evidence type="ECO:0000313" key="7">
    <source>
        <dbReference type="EMBL" id="AMK15003.1"/>
    </source>
</evidence>
<organism evidence="7 9">
    <name type="scientific">Methanobrevibacter olleyae</name>
    <dbReference type="NCBI Taxonomy" id="294671"/>
    <lineage>
        <taxon>Archaea</taxon>
        <taxon>Methanobacteriati</taxon>
        <taxon>Methanobacteriota</taxon>
        <taxon>Methanomada group</taxon>
        <taxon>Methanobacteria</taxon>
        <taxon>Methanobacteriales</taxon>
        <taxon>Methanobacteriaceae</taxon>
        <taxon>Methanobrevibacter</taxon>
    </lineage>
</organism>
<comment type="subcellular location">
    <subcellularLocation>
        <location evidence="6">Cytoplasm</location>
    </subcellularLocation>
</comment>
<evidence type="ECO:0000313" key="8">
    <source>
        <dbReference type="EMBL" id="SFL62516.1"/>
    </source>
</evidence>
<dbReference type="Proteomes" id="UP000066376">
    <property type="component" value="Chromosome"/>
</dbReference>
<accession>A0A126QXW7</accession>
<dbReference type="RefSeq" id="WP_067145885.1">
    <property type="nucleotide sequence ID" value="NZ_CP014265.1"/>
</dbReference>
<dbReference type="HAMAP" id="MF_00754">
    <property type="entry name" value="RNase_P_1"/>
    <property type="match status" value="1"/>
</dbReference>
<evidence type="ECO:0000256" key="4">
    <source>
        <dbReference type="ARBA" id="ARBA00022759"/>
    </source>
</evidence>
<dbReference type="GO" id="GO:0030677">
    <property type="term" value="C:ribonuclease P complex"/>
    <property type="evidence" value="ECO:0007669"/>
    <property type="project" value="UniProtKB-UniRule"/>
</dbReference>
<dbReference type="AlphaFoldDB" id="A0A126QXW7"/>
<sequence length="118" mass="13342">MISSKNIFYHELIGLELKVVDSSNPSLIGLCGTVIDETKKTLLIEVKSQIKTKINDDEDIGDLSSNQNNISLVFKEKLIQKDVSVFQVKVPDGTIVEIDGKILLNRPEDRIKKRYKKI</sequence>
<evidence type="ECO:0000256" key="6">
    <source>
        <dbReference type="HAMAP-Rule" id="MF_00754"/>
    </source>
</evidence>
<dbReference type="GO" id="GO:0004526">
    <property type="term" value="F:ribonuclease P activity"/>
    <property type="evidence" value="ECO:0007669"/>
    <property type="project" value="UniProtKB-UniRule"/>
</dbReference>
<proteinExistence type="inferred from homology"/>
<dbReference type="EMBL" id="CP014265">
    <property type="protein sequence ID" value="AMK15003.1"/>
    <property type="molecule type" value="Genomic_DNA"/>
</dbReference>
<dbReference type="GO" id="GO:0001682">
    <property type="term" value="P:tRNA 5'-leader removal"/>
    <property type="evidence" value="ECO:0007669"/>
    <property type="project" value="UniProtKB-UniRule"/>
</dbReference>
<dbReference type="PATRIC" id="fig|294671.3.peg.462"/>
<dbReference type="STRING" id="294671.YLM1_0446"/>